<feature type="domain" description="AB hydrolase-1" evidence="1">
    <location>
        <begin position="5"/>
        <end position="108"/>
    </location>
</feature>
<dbReference type="InterPro" id="IPR000073">
    <property type="entry name" value="AB_hydrolase_1"/>
</dbReference>
<sequence>MSSKNIVLLHGWGASTAKLRPLGDDLETLGWQVLLPELPGFDASAPKIPWGVNEYADFVEGAITKRFGENRNYIVFGHSFGGRIATALAASPRSEMLKGIVLCSISGVSRPLGLKRGLFFMLAKFGKLFLLLPPLAQYWKKGLYKLVREHDYEKTEGVMKKIFVKVVNEDLKPEILKVRKPVLILWGRFDKITPLRDAKYIEKTINNSKLVMYDDSHRLPYNKHLLLAEEITKWYKSNF</sequence>
<dbReference type="SUPFAM" id="SSF53474">
    <property type="entry name" value="alpha/beta-Hydrolases"/>
    <property type="match status" value="1"/>
</dbReference>
<dbReference type="AlphaFoldDB" id="A0A0G0PJC5"/>
<evidence type="ECO:0000313" key="2">
    <source>
        <dbReference type="EMBL" id="KKR28028.1"/>
    </source>
</evidence>
<evidence type="ECO:0000313" key="3">
    <source>
        <dbReference type="Proteomes" id="UP000034793"/>
    </source>
</evidence>
<reference evidence="2 3" key="1">
    <citation type="journal article" date="2015" name="Nature">
        <title>rRNA introns, odd ribosomes, and small enigmatic genomes across a large radiation of phyla.</title>
        <authorList>
            <person name="Brown C.T."/>
            <person name="Hug L.A."/>
            <person name="Thomas B.C."/>
            <person name="Sharon I."/>
            <person name="Castelle C.J."/>
            <person name="Singh A."/>
            <person name="Wilkins M.J."/>
            <person name="Williams K.H."/>
            <person name="Banfield J.F."/>
        </authorList>
    </citation>
    <scope>NUCLEOTIDE SEQUENCE [LARGE SCALE GENOMIC DNA]</scope>
</reference>
<name>A0A0G0PJC5_9BACT</name>
<evidence type="ECO:0000259" key="1">
    <source>
        <dbReference type="Pfam" id="PF00561"/>
    </source>
</evidence>
<dbReference type="Gene3D" id="3.40.50.1820">
    <property type="entry name" value="alpha/beta hydrolase"/>
    <property type="match status" value="1"/>
</dbReference>
<organism evidence="2 3">
    <name type="scientific">Candidatus Woesebacteria bacterium GW2011_GWA1_39_8</name>
    <dbReference type="NCBI Taxonomy" id="1618552"/>
    <lineage>
        <taxon>Bacteria</taxon>
        <taxon>Candidatus Woeseibacteriota</taxon>
    </lineage>
</organism>
<protein>
    <recommendedName>
        <fullName evidence="1">AB hydrolase-1 domain-containing protein</fullName>
    </recommendedName>
</protein>
<gene>
    <name evidence="2" type="ORF">UT61_C0059G0009</name>
</gene>
<accession>A0A0G0PJC5</accession>
<dbReference type="PRINTS" id="PR00111">
    <property type="entry name" value="ABHYDROLASE"/>
</dbReference>
<comment type="caution">
    <text evidence="2">The sequence shown here is derived from an EMBL/GenBank/DDBJ whole genome shotgun (WGS) entry which is preliminary data.</text>
</comment>
<dbReference type="EMBL" id="LBXL01000059">
    <property type="protein sequence ID" value="KKR28028.1"/>
    <property type="molecule type" value="Genomic_DNA"/>
</dbReference>
<proteinExistence type="predicted"/>
<dbReference type="Pfam" id="PF00561">
    <property type="entry name" value="Abhydrolase_1"/>
    <property type="match status" value="1"/>
</dbReference>
<dbReference type="PANTHER" id="PTHR46438">
    <property type="entry name" value="ALPHA/BETA-HYDROLASES SUPERFAMILY PROTEIN"/>
    <property type="match status" value="1"/>
</dbReference>
<dbReference type="InterPro" id="IPR029058">
    <property type="entry name" value="AB_hydrolase_fold"/>
</dbReference>
<dbReference type="Proteomes" id="UP000034793">
    <property type="component" value="Unassembled WGS sequence"/>
</dbReference>